<gene>
    <name evidence="2" type="ORF">H9872_06165</name>
</gene>
<evidence type="ECO:0000256" key="1">
    <source>
        <dbReference type="SAM" id="MobiDB-lite"/>
    </source>
</evidence>
<sequence>MNNYGDKELLTDALDAQKTETNHYNTFANECANPELRNTFLNILKEEHDIQFDVFNIMHDSGFYPTPSAEQSKIDEAKQTHACEYK</sequence>
<feature type="region of interest" description="Disordered" evidence="1">
    <location>
        <begin position="67"/>
        <end position="86"/>
    </location>
</feature>
<dbReference type="SUPFAM" id="SSF47240">
    <property type="entry name" value="Ferritin-like"/>
    <property type="match status" value="1"/>
</dbReference>
<evidence type="ECO:0000313" key="3">
    <source>
        <dbReference type="Proteomes" id="UP000824229"/>
    </source>
</evidence>
<dbReference type="Pfam" id="PF07875">
    <property type="entry name" value="Coat_F"/>
    <property type="match status" value="1"/>
</dbReference>
<comment type="caution">
    <text evidence="2">The sequence shown here is derived from an EMBL/GenBank/DDBJ whole genome shotgun (WGS) entry which is preliminary data.</text>
</comment>
<keyword evidence="2" id="KW-0167">Capsid protein</keyword>
<protein>
    <submittedName>
        <fullName evidence="2">Spore coat protein</fullName>
    </submittedName>
</protein>
<feature type="compositionally biased region" description="Basic and acidic residues" evidence="1">
    <location>
        <begin position="72"/>
        <end position="86"/>
    </location>
</feature>
<dbReference type="AlphaFoldDB" id="A0A9E2KCU9"/>
<dbReference type="InterPro" id="IPR012851">
    <property type="entry name" value="Spore_coat_CotF-like"/>
</dbReference>
<reference evidence="2" key="2">
    <citation type="submission" date="2021-04" db="EMBL/GenBank/DDBJ databases">
        <authorList>
            <person name="Gilroy R."/>
        </authorList>
    </citation>
    <scope>NUCLEOTIDE SEQUENCE</scope>
    <source>
        <strain evidence="2">B5-657</strain>
    </source>
</reference>
<dbReference type="EMBL" id="JAHLFQ010000136">
    <property type="protein sequence ID" value="MBU3804321.1"/>
    <property type="molecule type" value="Genomic_DNA"/>
</dbReference>
<accession>A0A9E2KCU9</accession>
<dbReference type="InterPro" id="IPR009078">
    <property type="entry name" value="Ferritin-like_SF"/>
</dbReference>
<reference evidence="2" key="1">
    <citation type="journal article" date="2021" name="PeerJ">
        <title>Extensive microbial diversity within the chicken gut microbiome revealed by metagenomics and culture.</title>
        <authorList>
            <person name="Gilroy R."/>
            <person name="Ravi A."/>
            <person name="Getino M."/>
            <person name="Pursley I."/>
            <person name="Horton D.L."/>
            <person name="Alikhan N.F."/>
            <person name="Baker D."/>
            <person name="Gharbi K."/>
            <person name="Hall N."/>
            <person name="Watson M."/>
            <person name="Adriaenssens E.M."/>
            <person name="Foster-Nyarko E."/>
            <person name="Jarju S."/>
            <person name="Secka A."/>
            <person name="Antonio M."/>
            <person name="Oren A."/>
            <person name="Chaudhuri R.R."/>
            <person name="La Ragione R."/>
            <person name="Hildebrand F."/>
            <person name="Pallen M.J."/>
        </authorList>
    </citation>
    <scope>NUCLEOTIDE SEQUENCE</scope>
    <source>
        <strain evidence="2">B5-657</strain>
    </source>
</reference>
<keyword evidence="2" id="KW-0946">Virion</keyword>
<organism evidence="2 3">
    <name type="scientific">Candidatus Cellulosilyticum pullistercoris</name>
    <dbReference type="NCBI Taxonomy" id="2838521"/>
    <lineage>
        <taxon>Bacteria</taxon>
        <taxon>Bacillati</taxon>
        <taxon>Bacillota</taxon>
        <taxon>Clostridia</taxon>
        <taxon>Lachnospirales</taxon>
        <taxon>Cellulosilyticaceae</taxon>
        <taxon>Cellulosilyticum</taxon>
    </lineage>
</organism>
<dbReference type="Proteomes" id="UP000824229">
    <property type="component" value="Unassembled WGS sequence"/>
</dbReference>
<evidence type="ECO:0000313" key="2">
    <source>
        <dbReference type="EMBL" id="MBU3804321.1"/>
    </source>
</evidence>
<name>A0A9E2KCU9_9FIRM</name>
<proteinExistence type="predicted"/>